<feature type="compositionally biased region" description="Basic residues" evidence="1">
    <location>
        <begin position="209"/>
        <end position="218"/>
    </location>
</feature>
<organism evidence="2 3">
    <name type="scientific">Nitrospirillum amazonense</name>
    <dbReference type="NCBI Taxonomy" id="28077"/>
    <lineage>
        <taxon>Bacteria</taxon>
        <taxon>Pseudomonadati</taxon>
        <taxon>Pseudomonadota</taxon>
        <taxon>Alphaproteobacteria</taxon>
        <taxon>Rhodospirillales</taxon>
        <taxon>Azospirillaceae</taxon>
        <taxon>Nitrospirillum</taxon>
    </lineage>
</organism>
<sequence>MTSETLLRRFIQTLPRDLVLDLYDACPAEAQKAAEMVKEKSGLTGRRARELIGQARFRMQEQAFSDLCLLHGGHPLDGDLIPGSDKRVYQPFMRFQGPEHGIILGLAMMSEAGKLPVKNMSRVAGVSLNYHLTPRLAIFDDETCPKPGDIFALFLCARDPADAGKVQQIALGVIDAEYDAFVEYWTIDEFLKAYAPAPSAIPEPESKSKPRVTLKKVQKPFVPPNSDDGAKGDDSEGKAG</sequence>
<evidence type="ECO:0000313" key="3">
    <source>
        <dbReference type="Proteomes" id="UP000318050"/>
    </source>
</evidence>
<dbReference type="AlphaFoldDB" id="A0A560IZU6"/>
<dbReference type="Proteomes" id="UP000318050">
    <property type="component" value="Unassembled WGS sequence"/>
</dbReference>
<gene>
    <name evidence="2" type="ORF">FBZ92_101134</name>
</gene>
<name>A0A560IZU6_9PROT</name>
<accession>A0A560IZU6</accession>
<feature type="region of interest" description="Disordered" evidence="1">
    <location>
        <begin position="198"/>
        <end position="240"/>
    </location>
</feature>
<dbReference type="EMBL" id="VITT01000001">
    <property type="protein sequence ID" value="TWB64241.1"/>
    <property type="molecule type" value="Genomic_DNA"/>
</dbReference>
<reference evidence="2 3" key="1">
    <citation type="submission" date="2019-06" db="EMBL/GenBank/DDBJ databases">
        <title>Genomic Encyclopedia of Type Strains, Phase IV (KMG-V): Genome sequencing to study the core and pangenomes of soil and plant-associated prokaryotes.</title>
        <authorList>
            <person name="Whitman W."/>
        </authorList>
    </citation>
    <scope>NUCLEOTIDE SEQUENCE [LARGE SCALE GENOMIC DNA]</scope>
    <source>
        <strain evidence="2 3">BR 11140</strain>
    </source>
</reference>
<protein>
    <submittedName>
        <fullName evidence="2">Uncharacterized protein</fullName>
    </submittedName>
</protein>
<evidence type="ECO:0000256" key="1">
    <source>
        <dbReference type="SAM" id="MobiDB-lite"/>
    </source>
</evidence>
<feature type="compositionally biased region" description="Basic and acidic residues" evidence="1">
    <location>
        <begin position="228"/>
        <end position="240"/>
    </location>
</feature>
<dbReference type="OrthoDB" id="7554161at2"/>
<proteinExistence type="predicted"/>
<comment type="caution">
    <text evidence="2">The sequence shown here is derived from an EMBL/GenBank/DDBJ whole genome shotgun (WGS) entry which is preliminary data.</text>
</comment>
<evidence type="ECO:0000313" key="2">
    <source>
        <dbReference type="EMBL" id="TWB64241.1"/>
    </source>
</evidence>